<organism evidence="1 2">
    <name type="scientific">Irpex rosettiformis</name>
    <dbReference type="NCBI Taxonomy" id="378272"/>
    <lineage>
        <taxon>Eukaryota</taxon>
        <taxon>Fungi</taxon>
        <taxon>Dikarya</taxon>
        <taxon>Basidiomycota</taxon>
        <taxon>Agaricomycotina</taxon>
        <taxon>Agaricomycetes</taxon>
        <taxon>Polyporales</taxon>
        <taxon>Irpicaceae</taxon>
        <taxon>Irpex</taxon>
    </lineage>
</organism>
<evidence type="ECO:0000313" key="2">
    <source>
        <dbReference type="Proteomes" id="UP001055072"/>
    </source>
</evidence>
<protein>
    <submittedName>
        <fullName evidence="1">Uncharacterized protein</fullName>
    </submittedName>
</protein>
<reference evidence="1" key="1">
    <citation type="journal article" date="2021" name="Environ. Microbiol.">
        <title>Gene family expansions and transcriptome signatures uncover fungal adaptations to wood decay.</title>
        <authorList>
            <person name="Hage H."/>
            <person name="Miyauchi S."/>
            <person name="Viragh M."/>
            <person name="Drula E."/>
            <person name="Min B."/>
            <person name="Chaduli D."/>
            <person name="Navarro D."/>
            <person name="Favel A."/>
            <person name="Norest M."/>
            <person name="Lesage-Meessen L."/>
            <person name="Balint B."/>
            <person name="Merenyi Z."/>
            <person name="de Eugenio L."/>
            <person name="Morin E."/>
            <person name="Martinez A.T."/>
            <person name="Baldrian P."/>
            <person name="Stursova M."/>
            <person name="Martinez M.J."/>
            <person name="Novotny C."/>
            <person name="Magnuson J.K."/>
            <person name="Spatafora J.W."/>
            <person name="Maurice S."/>
            <person name="Pangilinan J."/>
            <person name="Andreopoulos W."/>
            <person name="LaButti K."/>
            <person name="Hundley H."/>
            <person name="Na H."/>
            <person name="Kuo A."/>
            <person name="Barry K."/>
            <person name="Lipzen A."/>
            <person name="Henrissat B."/>
            <person name="Riley R."/>
            <person name="Ahrendt S."/>
            <person name="Nagy L.G."/>
            <person name="Grigoriev I.V."/>
            <person name="Martin F."/>
            <person name="Rosso M.N."/>
        </authorList>
    </citation>
    <scope>NUCLEOTIDE SEQUENCE</scope>
    <source>
        <strain evidence="1">CBS 384.51</strain>
    </source>
</reference>
<evidence type="ECO:0000313" key="1">
    <source>
        <dbReference type="EMBL" id="KAI0087921.1"/>
    </source>
</evidence>
<proteinExistence type="predicted"/>
<dbReference type="Proteomes" id="UP001055072">
    <property type="component" value="Unassembled WGS sequence"/>
</dbReference>
<gene>
    <name evidence="1" type="ORF">BDY19DRAFT_891825</name>
</gene>
<keyword evidence="2" id="KW-1185">Reference proteome</keyword>
<sequence length="133" mass="15049">MMKHPSHKTVSLEELARNYHALSLKDALTHFIVHHTNPSLTKVQVETQAVYLDLPFRTLPVYHKAKFWLDDNEHYHIQSDELNVALVVSPRANSQKQPLSAQFDTVLVNGGSGKFLGVAGMSSNYLCHYTLHL</sequence>
<name>A0ACB8U0W0_9APHY</name>
<comment type="caution">
    <text evidence="1">The sequence shown here is derived from an EMBL/GenBank/DDBJ whole genome shotgun (WGS) entry which is preliminary data.</text>
</comment>
<dbReference type="EMBL" id="MU274915">
    <property type="protein sequence ID" value="KAI0087921.1"/>
    <property type="molecule type" value="Genomic_DNA"/>
</dbReference>
<accession>A0ACB8U0W0</accession>